<feature type="domain" description="RES" evidence="1">
    <location>
        <begin position="148"/>
        <end position="276"/>
    </location>
</feature>
<dbReference type="EMBL" id="FXAM01000001">
    <property type="protein sequence ID" value="SMF93450.1"/>
    <property type="molecule type" value="Genomic_DNA"/>
</dbReference>
<accession>A0A1Y6CTC3</accession>
<organism evidence="2 3">
    <name type="scientific">Methylomagnum ishizawai</name>
    <dbReference type="NCBI Taxonomy" id="1760988"/>
    <lineage>
        <taxon>Bacteria</taxon>
        <taxon>Pseudomonadati</taxon>
        <taxon>Pseudomonadota</taxon>
        <taxon>Gammaproteobacteria</taxon>
        <taxon>Methylococcales</taxon>
        <taxon>Methylococcaceae</taxon>
        <taxon>Methylomagnum</taxon>
    </lineage>
</organism>
<dbReference type="AlphaFoldDB" id="A0A1Y6CTC3"/>
<gene>
    <name evidence="2" type="ORF">SAMN02949497_0731</name>
</gene>
<dbReference type="InterPro" id="IPR014914">
    <property type="entry name" value="RES_dom"/>
</dbReference>
<name>A0A1Y6CTC3_9GAMM</name>
<evidence type="ECO:0000259" key="1">
    <source>
        <dbReference type="Pfam" id="PF08808"/>
    </source>
</evidence>
<keyword evidence="3" id="KW-1185">Reference proteome</keyword>
<reference evidence="2 3" key="1">
    <citation type="submission" date="2016-12" db="EMBL/GenBank/DDBJ databases">
        <authorList>
            <person name="Song W.-J."/>
            <person name="Kurnit D.M."/>
        </authorList>
    </citation>
    <scope>NUCLEOTIDE SEQUENCE [LARGE SCALE GENOMIC DNA]</scope>
    <source>
        <strain evidence="2 3">175</strain>
    </source>
</reference>
<sequence length="349" mass="39618">MDSVACSQCFNDQGLRLDAEMLGNLEDQTCPNCGSTKGKKLSKELVYALAYRFFVWGSFSRTKYGGAPILEFNQHQKTDITFSSWLEPDVKLFERILGVGFFHYGPRLWMFGEIKPLKALGVESARNRIIKRIISEYPSRQIEPSQTFYRIRKGPEFPEMPDEYDSPPKKFLGTGRLDSDTLPVMYVSPDLEVCIHECRVAAADELYVATLMPARSLKVLDLSVVLTEEPRVTEFESLDIAVHMLFMAGKHSYDITRAIALSAFEAGFDGLIYPSYFSLLRLGIMPLRTSYGISHRRIAELQTQEEEFSVPNLALFGRPIESGDLKLKCINKLVLSRVVYDFHFGPVSF</sequence>
<evidence type="ECO:0000313" key="2">
    <source>
        <dbReference type="EMBL" id="SMF93450.1"/>
    </source>
</evidence>
<proteinExistence type="predicted"/>
<protein>
    <submittedName>
        <fullName evidence="2">RES domain-containing protein</fullName>
    </submittedName>
</protein>
<dbReference type="Pfam" id="PF08808">
    <property type="entry name" value="RES"/>
    <property type="match status" value="1"/>
</dbReference>
<evidence type="ECO:0000313" key="3">
    <source>
        <dbReference type="Proteomes" id="UP000192923"/>
    </source>
</evidence>
<dbReference type="Proteomes" id="UP000192923">
    <property type="component" value="Unassembled WGS sequence"/>
</dbReference>